<keyword evidence="4" id="KW-0479">Metal-binding</keyword>
<comment type="cofactor">
    <cofactor evidence="1">
        <name>Zn(2+)</name>
        <dbReference type="ChEBI" id="CHEBI:29105"/>
    </cofactor>
</comment>
<evidence type="ECO:0000259" key="12">
    <source>
        <dbReference type="Pfam" id="PF08240"/>
    </source>
</evidence>
<dbReference type="InterPro" id="IPR036291">
    <property type="entry name" value="NAD(P)-bd_dom_sf"/>
</dbReference>
<protein>
    <recommendedName>
        <fullName evidence="9">L-arabinitol 4-dehydrogenase</fullName>
        <ecNumber evidence="8">1.1.1.12</ecNumber>
    </recommendedName>
</protein>
<dbReference type="SUPFAM" id="SSF51735">
    <property type="entry name" value="NAD(P)-binding Rossmann-fold domains"/>
    <property type="match status" value="1"/>
</dbReference>
<dbReference type="FunFam" id="3.40.50.720:FF:000068">
    <property type="entry name" value="Sorbitol dehydrogenase"/>
    <property type="match status" value="1"/>
</dbReference>
<dbReference type="GO" id="GO:0006062">
    <property type="term" value="P:sorbitol catabolic process"/>
    <property type="evidence" value="ECO:0007669"/>
    <property type="project" value="TreeGrafter"/>
</dbReference>
<evidence type="ECO:0000256" key="4">
    <source>
        <dbReference type="ARBA" id="ARBA00022723"/>
    </source>
</evidence>
<dbReference type="PANTHER" id="PTHR43161">
    <property type="entry name" value="SORBITOL DEHYDROGENASE"/>
    <property type="match status" value="1"/>
</dbReference>
<dbReference type="Proteomes" id="UP000761534">
    <property type="component" value="Unassembled WGS sequence"/>
</dbReference>
<organism evidence="13 14">
    <name type="scientific">Trichomonascus ciferrii</name>
    <dbReference type="NCBI Taxonomy" id="44093"/>
    <lineage>
        <taxon>Eukaryota</taxon>
        <taxon>Fungi</taxon>
        <taxon>Dikarya</taxon>
        <taxon>Ascomycota</taxon>
        <taxon>Saccharomycotina</taxon>
        <taxon>Dipodascomycetes</taxon>
        <taxon>Dipodascales</taxon>
        <taxon>Trichomonascaceae</taxon>
        <taxon>Trichomonascus</taxon>
        <taxon>Trichomonascus ciferrii complex</taxon>
    </lineage>
</organism>
<dbReference type="GO" id="GO:0050019">
    <property type="term" value="F:L-arabinitol 4-dehydrogenase activity"/>
    <property type="evidence" value="ECO:0007669"/>
    <property type="project" value="UniProtKB-EC"/>
</dbReference>
<dbReference type="InterPro" id="IPR013154">
    <property type="entry name" value="ADH-like_N"/>
</dbReference>
<dbReference type="GO" id="GO:0046872">
    <property type="term" value="F:metal ion binding"/>
    <property type="evidence" value="ECO:0007669"/>
    <property type="project" value="UniProtKB-KW"/>
</dbReference>
<evidence type="ECO:0000256" key="8">
    <source>
        <dbReference type="ARBA" id="ARBA00038954"/>
    </source>
</evidence>
<dbReference type="VEuPathDB" id="FungiDB:TRICI_001953"/>
<dbReference type="Gene3D" id="3.90.180.10">
    <property type="entry name" value="Medium-chain alcohol dehydrogenases, catalytic domain"/>
    <property type="match status" value="1"/>
</dbReference>
<dbReference type="InterPro" id="IPR013149">
    <property type="entry name" value="ADH-like_C"/>
</dbReference>
<keyword evidence="5" id="KW-0862">Zinc</keyword>
<comment type="similarity">
    <text evidence="2">Belongs to the zinc-containing alcohol dehydrogenase family.</text>
</comment>
<dbReference type="Gene3D" id="3.40.50.720">
    <property type="entry name" value="NAD(P)-binding Rossmann-like Domain"/>
    <property type="match status" value="1"/>
</dbReference>
<keyword evidence="6" id="KW-0560">Oxidoreductase</keyword>
<evidence type="ECO:0000256" key="10">
    <source>
        <dbReference type="ARBA" id="ARBA00049317"/>
    </source>
</evidence>
<evidence type="ECO:0000256" key="5">
    <source>
        <dbReference type="ARBA" id="ARBA00022833"/>
    </source>
</evidence>
<dbReference type="Pfam" id="PF00107">
    <property type="entry name" value="ADH_zinc_N"/>
    <property type="match status" value="1"/>
</dbReference>
<evidence type="ECO:0000256" key="3">
    <source>
        <dbReference type="ARBA" id="ARBA00011881"/>
    </source>
</evidence>
<evidence type="ECO:0000259" key="11">
    <source>
        <dbReference type="Pfam" id="PF00107"/>
    </source>
</evidence>
<evidence type="ECO:0000256" key="7">
    <source>
        <dbReference type="ARBA" id="ARBA00023027"/>
    </source>
</evidence>
<evidence type="ECO:0000313" key="13">
    <source>
        <dbReference type="EMBL" id="KAA8915939.1"/>
    </source>
</evidence>
<proteinExistence type="inferred from homology"/>
<gene>
    <name evidence="13" type="ORF">TRICI_001953</name>
</gene>
<dbReference type="EC" id="1.1.1.12" evidence="8"/>
<dbReference type="SUPFAM" id="SSF50129">
    <property type="entry name" value="GroES-like"/>
    <property type="match status" value="1"/>
</dbReference>
<comment type="subunit">
    <text evidence="3">Homotetramer.</text>
</comment>
<comment type="caution">
    <text evidence="13">The sequence shown here is derived from an EMBL/GenBank/DDBJ whole genome shotgun (WGS) entry which is preliminary data.</text>
</comment>
<feature type="domain" description="Alcohol dehydrogenase-like C-terminal" evidence="11">
    <location>
        <begin position="194"/>
        <end position="324"/>
    </location>
</feature>
<keyword evidence="7" id="KW-0520">NAD</keyword>
<dbReference type="OrthoDB" id="3941538at2759"/>
<dbReference type="EMBL" id="SWFS01000131">
    <property type="protein sequence ID" value="KAA8915939.1"/>
    <property type="molecule type" value="Genomic_DNA"/>
</dbReference>
<dbReference type="InterPro" id="IPR011032">
    <property type="entry name" value="GroES-like_sf"/>
</dbReference>
<evidence type="ECO:0000256" key="6">
    <source>
        <dbReference type="ARBA" id="ARBA00023002"/>
    </source>
</evidence>
<dbReference type="CDD" id="cd05285">
    <property type="entry name" value="sorbitol_DH"/>
    <property type="match status" value="1"/>
</dbReference>
<name>A0A642V8A1_9ASCO</name>
<accession>A0A642V8A1</accession>
<dbReference type="AlphaFoldDB" id="A0A642V8A1"/>
<dbReference type="InterPro" id="IPR045306">
    <property type="entry name" value="SDH-like"/>
</dbReference>
<dbReference type="GO" id="GO:0003939">
    <property type="term" value="F:L-iditol 2-dehydrogenase (NAD+) activity"/>
    <property type="evidence" value="ECO:0007669"/>
    <property type="project" value="TreeGrafter"/>
</dbReference>
<evidence type="ECO:0000256" key="1">
    <source>
        <dbReference type="ARBA" id="ARBA00001947"/>
    </source>
</evidence>
<reference evidence="13" key="1">
    <citation type="journal article" date="2019" name="G3 (Bethesda)">
        <title>Genome Assemblies of Two Rare Opportunistic Yeast Pathogens: Diutina rugosa (syn. Candida rugosa) and Trichomonascus ciferrii (syn. Candida ciferrii).</title>
        <authorList>
            <person name="Mixao V."/>
            <person name="Saus E."/>
            <person name="Hansen A.P."/>
            <person name="Lass-Florl C."/>
            <person name="Gabaldon T."/>
        </authorList>
    </citation>
    <scope>NUCLEOTIDE SEQUENCE</scope>
    <source>
        <strain evidence="13">CBS 4856</strain>
    </source>
</reference>
<dbReference type="PANTHER" id="PTHR43161:SF12">
    <property type="entry name" value="L-ARABINITOL 4-DEHYDROGENASE"/>
    <property type="match status" value="1"/>
</dbReference>
<comment type="catalytic activity">
    <reaction evidence="10">
        <text>L-arabinitol + NAD(+) = L-xylulose + NADH + H(+)</text>
        <dbReference type="Rhea" id="RHEA:16381"/>
        <dbReference type="ChEBI" id="CHEBI:15378"/>
        <dbReference type="ChEBI" id="CHEBI:17399"/>
        <dbReference type="ChEBI" id="CHEBI:18403"/>
        <dbReference type="ChEBI" id="CHEBI:57540"/>
        <dbReference type="ChEBI" id="CHEBI:57945"/>
        <dbReference type="EC" id="1.1.1.12"/>
    </reaction>
</comment>
<keyword evidence="14" id="KW-1185">Reference proteome</keyword>
<sequence>MTSSTSATSVVRSKPNIGVFTNPKHALYIAECEPKAENLTPGPGEVIVQVRATGICGSDIHFQQHGQIGPTMVVRDEHILGHESAGEVIAVHPDVKDLEIGDRVALEPGIPCQNCDECLQGRYHGCPDVQFKSTPPVPGLLRRYLNHPARYCHKIGNMSYEDGALLEPICVSLVGVEHANVGLADPVVICGAGPIGVISAACARAAGAEPLVITDIDQGRLDYAKKFVPGLRTVLVDRSDEPQQVADKIIKTAEMRPKICIECTGMEASISAGIYSLAFAGTIHVVGVGKDFQNIPFMHLSANELTMKYQYRYANAWPKAIRLVNGGLIDVSALITHRFPLEESDKAFNQVGKDGAVKVMIVDGEAK</sequence>
<feature type="domain" description="Alcohol dehydrogenase-like N-terminal" evidence="12">
    <location>
        <begin position="42"/>
        <end position="155"/>
    </location>
</feature>
<evidence type="ECO:0000256" key="9">
    <source>
        <dbReference type="ARBA" id="ARBA00039783"/>
    </source>
</evidence>
<evidence type="ECO:0000256" key="2">
    <source>
        <dbReference type="ARBA" id="ARBA00008072"/>
    </source>
</evidence>
<evidence type="ECO:0000313" key="14">
    <source>
        <dbReference type="Proteomes" id="UP000761534"/>
    </source>
</evidence>
<dbReference type="Pfam" id="PF08240">
    <property type="entry name" value="ADH_N"/>
    <property type="match status" value="1"/>
</dbReference>